<dbReference type="AlphaFoldDB" id="A0A484LUE6"/>
<reference evidence="8 9" key="1">
    <citation type="submission" date="2018-04" db="EMBL/GenBank/DDBJ databases">
        <authorList>
            <person name="Vogel A."/>
        </authorList>
    </citation>
    <scope>NUCLEOTIDE SEQUENCE [LARGE SCALE GENOMIC DNA]</scope>
</reference>
<dbReference type="GO" id="GO:0005634">
    <property type="term" value="C:nucleus"/>
    <property type="evidence" value="ECO:0007669"/>
    <property type="project" value="InterPro"/>
</dbReference>
<name>A0A484LUE6_9ASTE</name>
<evidence type="ECO:0000313" key="9">
    <source>
        <dbReference type="Proteomes" id="UP000595140"/>
    </source>
</evidence>
<feature type="compositionally biased region" description="Low complexity" evidence="5">
    <location>
        <begin position="61"/>
        <end position="72"/>
    </location>
</feature>
<gene>
    <name evidence="8" type="ORF">CCAM_LOCUS21585</name>
</gene>
<dbReference type="PROSITE" id="PS51141">
    <property type="entry name" value="ZF_SBP"/>
    <property type="match status" value="1"/>
</dbReference>
<evidence type="ECO:0000256" key="1">
    <source>
        <dbReference type="ARBA" id="ARBA00022723"/>
    </source>
</evidence>
<feature type="region of interest" description="Disordered" evidence="5">
    <location>
        <begin position="283"/>
        <end position="315"/>
    </location>
</feature>
<feature type="transmembrane region" description="Helical" evidence="6">
    <location>
        <begin position="763"/>
        <end position="781"/>
    </location>
</feature>
<evidence type="ECO:0000256" key="6">
    <source>
        <dbReference type="SAM" id="Phobius"/>
    </source>
</evidence>
<dbReference type="InterPro" id="IPR036893">
    <property type="entry name" value="SBP_sf"/>
</dbReference>
<organism evidence="8 9">
    <name type="scientific">Cuscuta campestris</name>
    <dbReference type="NCBI Taxonomy" id="132261"/>
    <lineage>
        <taxon>Eukaryota</taxon>
        <taxon>Viridiplantae</taxon>
        <taxon>Streptophyta</taxon>
        <taxon>Embryophyta</taxon>
        <taxon>Tracheophyta</taxon>
        <taxon>Spermatophyta</taxon>
        <taxon>Magnoliopsida</taxon>
        <taxon>eudicotyledons</taxon>
        <taxon>Gunneridae</taxon>
        <taxon>Pentapetalae</taxon>
        <taxon>asterids</taxon>
        <taxon>lamiids</taxon>
        <taxon>Solanales</taxon>
        <taxon>Convolvulaceae</taxon>
        <taxon>Cuscuteae</taxon>
        <taxon>Cuscuta</taxon>
        <taxon>Cuscuta subgen. Grammica</taxon>
        <taxon>Cuscuta sect. Cleistogrammica</taxon>
    </lineage>
</organism>
<keyword evidence="6" id="KW-0472">Membrane</keyword>
<dbReference type="OrthoDB" id="514967at2759"/>
<feature type="compositionally biased region" description="Basic and acidic residues" evidence="5">
    <location>
        <begin position="302"/>
        <end position="311"/>
    </location>
</feature>
<evidence type="ECO:0000313" key="8">
    <source>
        <dbReference type="EMBL" id="VFQ79809.1"/>
    </source>
</evidence>
<feature type="compositionally biased region" description="Basic and acidic residues" evidence="5">
    <location>
        <begin position="222"/>
        <end position="233"/>
    </location>
</feature>
<dbReference type="Pfam" id="PF26102">
    <property type="entry name" value="Ig_SPL7"/>
    <property type="match status" value="1"/>
</dbReference>
<accession>A0A484LUE6</accession>
<dbReference type="InterPro" id="IPR004333">
    <property type="entry name" value="SBP_dom"/>
</dbReference>
<dbReference type="Gene3D" id="4.10.1100.10">
    <property type="entry name" value="Transcription factor, SBP-box domain"/>
    <property type="match status" value="1"/>
</dbReference>
<dbReference type="InterPro" id="IPR044817">
    <property type="entry name" value="SBP-like"/>
</dbReference>
<dbReference type="GO" id="GO:0003677">
    <property type="term" value="F:DNA binding"/>
    <property type="evidence" value="ECO:0007669"/>
    <property type="project" value="InterPro"/>
</dbReference>
<dbReference type="PANTHER" id="PTHR31251">
    <property type="entry name" value="SQUAMOSA PROMOTER-BINDING-LIKE PROTEIN 4"/>
    <property type="match status" value="1"/>
</dbReference>
<dbReference type="Pfam" id="PF03110">
    <property type="entry name" value="SBP"/>
    <property type="match status" value="1"/>
</dbReference>
<dbReference type="PANTHER" id="PTHR31251:SF108">
    <property type="entry name" value="SQUAMOSA PROMOTER-BINDING-LIKE PROTEIN 7"/>
    <property type="match status" value="1"/>
</dbReference>
<dbReference type="Proteomes" id="UP000595140">
    <property type="component" value="Unassembled WGS sequence"/>
</dbReference>
<feature type="region of interest" description="Disordered" evidence="5">
    <location>
        <begin position="61"/>
        <end position="87"/>
    </location>
</feature>
<dbReference type="GO" id="GO:0008270">
    <property type="term" value="F:zinc ion binding"/>
    <property type="evidence" value="ECO:0007669"/>
    <property type="project" value="UniProtKB-KW"/>
</dbReference>
<protein>
    <recommendedName>
        <fullName evidence="7">SBP-type domain-containing protein</fullName>
    </recommendedName>
</protein>
<feature type="region of interest" description="Disordered" evidence="5">
    <location>
        <begin position="212"/>
        <end position="256"/>
    </location>
</feature>
<evidence type="ECO:0000256" key="2">
    <source>
        <dbReference type="ARBA" id="ARBA00022771"/>
    </source>
</evidence>
<keyword evidence="6" id="KW-1133">Transmembrane helix</keyword>
<dbReference type="SUPFAM" id="SSF103612">
    <property type="entry name" value="SBT domain"/>
    <property type="match status" value="1"/>
</dbReference>
<keyword evidence="1" id="KW-0479">Metal-binding</keyword>
<proteinExistence type="predicted"/>
<evidence type="ECO:0000256" key="4">
    <source>
        <dbReference type="PROSITE-ProRule" id="PRU00470"/>
    </source>
</evidence>
<keyword evidence="3" id="KW-0862">Zinc</keyword>
<feature type="region of interest" description="Disordered" evidence="5">
    <location>
        <begin position="1"/>
        <end position="31"/>
    </location>
</feature>
<feature type="domain" description="SBP-type" evidence="7">
    <location>
        <begin position="144"/>
        <end position="221"/>
    </location>
</feature>
<keyword evidence="2 4" id="KW-0863">Zinc-finger</keyword>
<evidence type="ECO:0000259" key="7">
    <source>
        <dbReference type="PROSITE" id="PS51141"/>
    </source>
</evidence>
<sequence>MENQAHQPPPIESPPAQLGNTEMSSDIAHLSEDPAAPSIFDWSDFLEFSLDDQLNISFYSDQDQQSDLPSLDVPTTTSGGGDSALSRVRKRDPRMVCSNFLAGRIPCACPEIDEQLEEEELATLGSAGKKKARTSRASAAGLSTALCQVPGCEADISELKGYHKRHRVCLRCANAKSVVLDGESKRYCQQCGKFHVLLDFDEGKRSCRRKLERHNNRRRRKSVDPKNSFEKEPQQVLVADEGDFDEDSSRDGTGIDSQIIEREAVLESEGKQSALCSTIGSQSIHSGGIRISPAPGEIQSKNGKENNKDTHSPPYCDNRSALSSICPTGRISFKLYDWNPAEFPRRLRHQIFQWLANMPVELEGYIRPGCTILTVFIAMPHFKWKKLLEEPIIQLQDLVLSPGNMLLGRGTFLVYLNNMVLRIAKGGTSIMKVKLKGKTPMLCYVHPTCFEAGKPMEFYVCGSNLLQSKIRFLVSFSGKYLANDFCISSCCKIERDSCSLDHQLLKVNVPQVNADLFGPAFIEVENESGLSNFVPVLIASKDICSEMGRLLAQFNTSLQPKVAKFASGCPSCEHSDLRDSNISDFMLDVAWLIREPTVEETTQLLTSNRMQRFRRLLNLLIENESTSILQRALTHIKVVMDSSAVVANVTDPEINTFRATLDGTEAILSQRLKGGDILMGNSTKAGTSLAYLYEDKMQHVIPVMEKGVENNACNTESRLTFPDYNNSSTDPLLNITASVKLNKERQSCSLLFEKKLLATRRPLVFAVSAIAVCFGVCAIILHPGPVGEFTASIRRCLFDSP</sequence>
<evidence type="ECO:0000256" key="5">
    <source>
        <dbReference type="SAM" id="MobiDB-lite"/>
    </source>
</evidence>
<feature type="compositionally biased region" description="Basic residues" evidence="5">
    <location>
        <begin position="212"/>
        <end position="221"/>
    </location>
</feature>
<keyword evidence="9" id="KW-1185">Reference proteome</keyword>
<keyword evidence="6" id="KW-0812">Transmembrane</keyword>
<evidence type="ECO:0000256" key="3">
    <source>
        <dbReference type="ARBA" id="ARBA00022833"/>
    </source>
</evidence>
<dbReference type="EMBL" id="OOIL02002010">
    <property type="protein sequence ID" value="VFQ79809.1"/>
    <property type="molecule type" value="Genomic_DNA"/>
</dbReference>